<dbReference type="EMBL" id="CXST01000001">
    <property type="protein sequence ID" value="CTQ43582.1"/>
    <property type="molecule type" value="Genomic_DNA"/>
</dbReference>
<evidence type="ECO:0000313" key="3">
    <source>
        <dbReference type="Proteomes" id="UP000048926"/>
    </source>
</evidence>
<evidence type="ECO:0000256" key="1">
    <source>
        <dbReference type="SAM" id="SignalP"/>
    </source>
</evidence>
<dbReference type="Proteomes" id="UP000048926">
    <property type="component" value="Unassembled WGS sequence"/>
</dbReference>
<dbReference type="RefSeq" id="WP_055655769.1">
    <property type="nucleotide sequence ID" value="NZ_CXST01000001.1"/>
</dbReference>
<dbReference type="AlphaFoldDB" id="A0A0M6Y0E1"/>
<feature type="chain" id="PRO_5005807297" evidence="1">
    <location>
        <begin position="25"/>
        <end position="124"/>
    </location>
</feature>
<name>A0A0M6Y0E1_9HYPH</name>
<feature type="signal peptide" evidence="1">
    <location>
        <begin position="1"/>
        <end position="24"/>
    </location>
</feature>
<gene>
    <name evidence="2" type="ORF">LAL4801_02022</name>
</gene>
<keyword evidence="3" id="KW-1185">Reference proteome</keyword>
<organism evidence="2 3">
    <name type="scientific">Roseibium aggregatum</name>
    <dbReference type="NCBI Taxonomy" id="187304"/>
    <lineage>
        <taxon>Bacteria</taxon>
        <taxon>Pseudomonadati</taxon>
        <taxon>Pseudomonadota</taxon>
        <taxon>Alphaproteobacteria</taxon>
        <taxon>Hyphomicrobiales</taxon>
        <taxon>Stappiaceae</taxon>
        <taxon>Roseibium</taxon>
    </lineage>
</organism>
<proteinExistence type="predicted"/>
<dbReference type="OrthoDB" id="7678944at2"/>
<evidence type="ECO:0000313" key="2">
    <source>
        <dbReference type="EMBL" id="CTQ43582.1"/>
    </source>
</evidence>
<accession>A0A0M6Y0E1</accession>
<keyword evidence="1" id="KW-0732">Signal</keyword>
<sequence length="124" mass="13677">MRIFQKTFLLGVALFFFSYLPASAYQVFHTYRIAGSDILAVAEGNHVDEDPLVLSLKLDIGSGETTDLVIETDGDIEECKLQLETIMGSHSAYAEIVVDMNAQTMNGVLMVQCAVFHGLFPDKQ</sequence>
<reference evidence="3" key="1">
    <citation type="submission" date="2015-07" db="EMBL/GenBank/DDBJ databases">
        <authorList>
            <person name="Rodrigo-Torres Lidia"/>
            <person name="Arahal R.David."/>
        </authorList>
    </citation>
    <scope>NUCLEOTIDE SEQUENCE [LARGE SCALE GENOMIC DNA]</scope>
    <source>
        <strain evidence="3">CECT 4801</strain>
    </source>
</reference>
<protein>
    <submittedName>
        <fullName evidence="2">Uncharacterized protein</fullName>
    </submittedName>
</protein>